<evidence type="ECO:0000259" key="1">
    <source>
        <dbReference type="PROSITE" id="PS50879"/>
    </source>
</evidence>
<organism evidence="2 3">
    <name type="scientific">Punica granatum</name>
    <name type="common">Pomegranate</name>
    <dbReference type="NCBI Taxonomy" id="22663"/>
    <lineage>
        <taxon>Eukaryota</taxon>
        <taxon>Viridiplantae</taxon>
        <taxon>Streptophyta</taxon>
        <taxon>Embryophyta</taxon>
        <taxon>Tracheophyta</taxon>
        <taxon>Spermatophyta</taxon>
        <taxon>Magnoliopsida</taxon>
        <taxon>eudicotyledons</taxon>
        <taxon>Gunneridae</taxon>
        <taxon>Pentapetalae</taxon>
        <taxon>rosids</taxon>
        <taxon>malvids</taxon>
        <taxon>Myrtales</taxon>
        <taxon>Lythraceae</taxon>
        <taxon>Punica</taxon>
    </lineage>
</organism>
<dbReference type="Gene3D" id="3.30.420.10">
    <property type="entry name" value="Ribonuclease H-like superfamily/Ribonuclease H"/>
    <property type="match status" value="1"/>
</dbReference>
<dbReference type="InterPro" id="IPR044730">
    <property type="entry name" value="RNase_H-like_dom_plant"/>
</dbReference>
<dbReference type="InterPro" id="IPR012337">
    <property type="entry name" value="RNaseH-like_sf"/>
</dbReference>
<dbReference type="GO" id="GO:0003676">
    <property type="term" value="F:nucleic acid binding"/>
    <property type="evidence" value="ECO:0007669"/>
    <property type="project" value="InterPro"/>
</dbReference>
<protein>
    <recommendedName>
        <fullName evidence="1">RNase H type-1 domain-containing protein</fullName>
    </recommendedName>
</protein>
<dbReference type="Proteomes" id="UP000233551">
    <property type="component" value="Unassembled WGS sequence"/>
</dbReference>
<dbReference type="PANTHER" id="PTHR47723:SF19">
    <property type="entry name" value="POLYNUCLEOTIDYL TRANSFERASE, RIBONUCLEASE H-LIKE SUPERFAMILY PROTEIN"/>
    <property type="match status" value="1"/>
</dbReference>
<dbReference type="InterPro" id="IPR002156">
    <property type="entry name" value="RNaseH_domain"/>
</dbReference>
<comment type="caution">
    <text evidence="2">The sequence shown here is derived from an EMBL/GenBank/DDBJ whole genome shotgun (WGS) entry which is preliminary data.</text>
</comment>
<dbReference type="EMBL" id="PGOL01001001">
    <property type="protein sequence ID" value="PKI61873.1"/>
    <property type="molecule type" value="Genomic_DNA"/>
</dbReference>
<accession>A0A2I0K1C2</accession>
<keyword evidence="3" id="KW-1185">Reference proteome</keyword>
<dbReference type="Pfam" id="PF13456">
    <property type="entry name" value="RVT_3"/>
    <property type="match status" value="1"/>
</dbReference>
<reference evidence="2 3" key="1">
    <citation type="submission" date="2017-11" db="EMBL/GenBank/DDBJ databases">
        <title>De-novo sequencing of pomegranate (Punica granatum L.) genome.</title>
        <authorList>
            <person name="Akparov Z."/>
            <person name="Amiraslanov A."/>
            <person name="Hajiyeva S."/>
            <person name="Abbasov M."/>
            <person name="Kaur K."/>
            <person name="Hamwieh A."/>
            <person name="Solovyev V."/>
            <person name="Salamov A."/>
            <person name="Braich B."/>
            <person name="Kosarev P."/>
            <person name="Mahmoud A."/>
            <person name="Hajiyev E."/>
            <person name="Babayeva S."/>
            <person name="Izzatullayeva V."/>
            <person name="Mammadov A."/>
            <person name="Mammadov A."/>
            <person name="Sharifova S."/>
            <person name="Ojaghi J."/>
            <person name="Eynullazada K."/>
            <person name="Bayramov B."/>
            <person name="Abdulazimova A."/>
            <person name="Shahmuradov I."/>
        </authorList>
    </citation>
    <scope>NUCLEOTIDE SEQUENCE [LARGE SCALE GENOMIC DNA]</scope>
    <source>
        <strain evidence="3">cv. AG2017</strain>
        <tissue evidence="2">Leaf</tissue>
    </source>
</reference>
<dbReference type="PANTHER" id="PTHR47723">
    <property type="entry name" value="OS05G0353850 PROTEIN"/>
    <property type="match status" value="1"/>
</dbReference>
<proteinExistence type="predicted"/>
<dbReference type="AlphaFoldDB" id="A0A2I0K1C2"/>
<evidence type="ECO:0000313" key="3">
    <source>
        <dbReference type="Proteomes" id="UP000233551"/>
    </source>
</evidence>
<dbReference type="CDD" id="cd06222">
    <property type="entry name" value="RNase_H_like"/>
    <property type="match status" value="1"/>
</dbReference>
<evidence type="ECO:0000313" key="2">
    <source>
        <dbReference type="EMBL" id="PKI61873.1"/>
    </source>
</evidence>
<feature type="domain" description="RNase H type-1" evidence="1">
    <location>
        <begin position="55"/>
        <end position="120"/>
    </location>
</feature>
<dbReference type="InterPro" id="IPR053151">
    <property type="entry name" value="RNase_H-like"/>
</dbReference>
<dbReference type="GO" id="GO:0004523">
    <property type="term" value="F:RNA-DNA hybrid ribonuclease activity"/>
    <property type="evidence" value="ECO:0007669"/>
    <property type="project" value="InterPro"/>
</dbReference>
<name>A0A2I0K1C2_PUNGR</name>
<dbReference type="SUPFAM" id="SSF53098">
    <property type="entry name" value="Ribonuclease H-like"/>
    <property type="match status" value="1"/>
</dbReference>
<gene>
    <name evidence="2" type="ORF">CRG98_017771</name>
</gene>
<dbReference type="InterPro" id="IPR036397">
    <property type="entry name" value="RNaseH_sf"/>
</dbReference>
<sequence>MEKQGIFEQNFVCPAESLSVIRKVVDSFRIDTEVSNRIVSRPAREWKWIKWLYPPSSWVKLNTDGTSRGNPGAAGAGGLIRDDNGRWLEGFAQNVGYATATIAELWGIKVGLELTWALGF</sequence>
<dbReference type="PROSITE" id="PS50879">
    <property type="entry name" value="RNASE_H_1"/>
    <property type="match status" value="1"/>
</dbReference>